<dbReference type="InterPro" id="IPR015856">
    <property type="entry name" value="ABC_transpr_CbiO/EcfA_su"/>
</dbReference>
<evidence type="ECO:0000259" key="8">
    <source>
        <dbReference type="PROSITE" id="PS50893"/>
    </source>
</evidence>
<gene>
    <name evidence="9" type="ORF">IAA72_00690</name>
</gene>
<dbReference type="EMBL" id="JADIMF010000012">
    <property type="protein sequence ID" value="MBO8468286.1"/>
    <property type="molecule type" value="Genomic_DNA"/>
</dbReference>
<dbReference type="GO" id="GO:0016887">
    <property type="term" value="F:ATP hydrolysis activity"/>
    <property type="evidence" value="ECO:0007669"/>
    <property type="project" value="InterPro"/>
</dbReference>
<dbReference type="InterPro" id="IPR003439">
    <property type="entry name" value="ABC_transporter-like_ATP-bd"/>
</dbReference>
<evidence type="ECO:0000256" key="6">
    <source>
        <dbReference type="ARBA" id="ARBA00022967"/>
    </source>
</evidence>
<evidence type="ECO:0000256" key="4">
    <source>
        <dbReference type="ARBA" id="ARBA00022741"/>
    </source>
</evidence>
<dbReference type="PANTHER" id="PTHR43553:SF27">
    <property type="entry name" value="ENERGY-COUPLING FACTOR TRANSPORTER ATP-BINDING PROTEIN ECFA2"/>
    <property type="match status" value="1"/>
</dbReference>
<evidence type="ECO:0000256" key="3">
    <source>
        <dbReference type="ARBA" id="ARBA00022475"/>
    </source>
</evidence>
<evidence type="ECO:0000313" key="10">
    <source>
        <dbReference type="Proteomes" id="UP000810292"/>
    </source>
</evidence>
<keyword evidence="5 9" id="KW-0067">ATP-binding</keyword>
<reference evidence="9" key="1">
    <citation type="submission" date="2020-10" db="EMBL/GenBank/DDBJ databases">
        <authorList>
            <person name="Gilroy R."/>
        </authorList>
    </citation>
    <scope>NUCLEOTIDE SEQUENCE</scope>
    <source>
        <strain evidence="9">14700</strain>
    </source>
</reference>
<evidence type="ECO:0000256" key="1">
    <source>
        <dbReference type="ARBA" id="ARBA00004202"/>
    </source>
</evidence>
<dbReference type="GO" id="GO:0005524">
    <property type="term" value="F:ATP binding"/>
    <property type="evidence" value="ECO:0007669"/>
    <property type="project" value="UniProtKB-KW"/>
</dbReference>
<comment type="caution">
    <text evidence="9">The sequence shown here is derived from an EMBL/GenBank/DDBJ whole genome shotgun (WGS) entry which is preliminary data.</text>
</comment>
<keyword evidence="3" id="KW-1003">Cell membrane</keyword>
<reference evidence="9" key="2">
    <citation type="journal article" date="2021" name="PeerJ">
        <title>Extensive microbial diversity within the chicken gut microbiome revealed by metagenomics and culture.</title>
        <authorList>
            <person name="Gilroy R."/>
            <person name="Ravi A."/>
            <person name="Getino M."/>
            <person name="Pursley I."/>
            <person name="Horton D.L."/>
            <person name="Alikhan N.F."/>
            <person name="Baker D."/>
            <person name="Gharbi K."/>
            <person name="Hall N."/>
            <person name="Watson M."/>
            <person name="Adriaenssens E.M."/>
            <person name="Foster-Nyarko E."/>
            <person name="Jarju S."/>
            <person name="Secka A."/>
            <person name="Antonio M."/>
            <person name="Oren A."/>
            <person name="Chaudhuri R.R."/>
            <person name="La Ragione R."/>
            <person name="Hildebrand F."/>
            <person name="Pallen M.J."/>
        </authorList>
    </citation>
    <scope>NUCLEOTIDE SEQUENCE</scope>
    <source>
        <strain evidence="9">14700</strain>
    </source>
</reference>
<dbReference type="PANTHER" id="PTHR43553">
    <property type="entry name" value="HEAVY METAL TRANSPORTER"/>
    <property type="match status" value="1"/>
</dbReference>
<keyword evidence="6" id="KW-1278">Translocase</keyword>
<organism evidence="9 10">
    <name type="scientific">Candidatus Ornithospirochaeta stercoravium</name>
    <dbReference type="NCBI Taxonomy" id="2840897"/>
    <lineage>
        <taxon>Bacteria</taxon>
        <taxon>Pseudomonadati</taxon>
        <taxon>Spirochaetota</taxon>
        <taxon>Spirochaetia</taxon>
        <taxon>Spirochaetales</taxon>
        <taxon>Spirochaetaceae</taxon>
        <taxon>Spirochaetaceae incertae sedis</taxon>
        <taxon>Candidatus Ornithospirochaeta</taxon>
    </lineage>
</organism>
<dbReference type="Proteomes" id="UP000810292">
    <property type="component" value="Unassembled WGS sequence"/>
</dbReference>
<dbReference type="InterPro" id="IPR017871">
    <property type="entry name" value="ABC_transporter-like_CS"/>
</dbReference>
<dbReference type="Gene3D" id="3.40.50.300">
    <property type="entry name" value="P-loop containing nucleotide triphosphate hydrolases"/>
    <property type="match status" value="2"/>
</dbReference>
<comment type="subcellular location">
    <subcellularLocation>
        <location evidence="1">Cell membrane</location>
        <topology evidence="1">Peripheral membrane protein</topology>
    </subcellularLocation>
</comment>
<dbReference type="CDD" id="cd03225">
    <property type="entry name" value="ABC_cobalt_CbiO_domain1"/>
    <property type="match status" value="1"/>
</dbReference>
<dbReference type="PROSITE" id="PS50893">
    <property type="entry name" value="ABC_TRANSPORTER_2"/>
    <property type="match status" value="2"/>
</dbReference>
<keyword evidence="4" id="KW-0547">Nucleotide-binding</keyword>
<dbReference type="SUPFAM" id="SSF52540">
    <property type="entry name" value="P-loop containing nucleoside triphosphate hydrolases"/>
    <property type="match status" value="2"/>
</dbReference>
<dbReference type="Pfam" id="PF00005">
    <property type="entry name" value="ABC_tran"/>
    <property type="match status" value="2"/>
</dbReference>
<dbReference type="PROSITE" id="PS00211">
    <property type="entry name" value="ABC_TRANSPORTER_1"/>
    <property type="match status" value="1"/>
</dbReference>
<name>A0A9D9NCC0_9SPIO</name>
<feature type="domain" description="ABC transporter" evidence="8">
    <location>
        <begin position="8"/>
        <end position="244"/>
    </location>
</feature>
<dbReference type="InterPro" id="IPR050095">
    <property type="entry name" value="ECF_ABC_transporter_ATP-bd"/>
</dbReference>
<keyword evidence="7" id="KW-0472">Membrane</keyword>
<dbReference type="InterPro" id="IPR003593">
    <property type="entry name" value="AAA+_ATPase"/>
</dbReference>
<dbReference type="GO" id="GO:0042626">
    <property type="term" value="F:ATPase-coupled transmembrane transporter activity"/>
    <property type="evidence" value="ECO:0007669"/>
    <property type="project" value="TreeGrafter"/>
</dbReference>
<protein>
    <submittedName>
        <fullName evidence="9">ATP-binding cassette domain-containing protein</fullName>
    </submittedName>
</protein>
<feature type="domain" description="ABC transporter" evidence="8">
    <location>
        <begin position="249"/>
        <end position="446"/>
    </location>
</feature>
<evidence type="ECO:0000256" key="5">
    <source>
        <dbReference type="ARBA" id="ARBA00022840"/>
    </source>
</evidence>
<dbReference type="GO" id="GO:0043190">
    <property type="term" value="C:ATP-binding cassette (ABC) transporter complex"/>
    <property type="evidence" value="ECO:0007669"/>
    <property type="project" value="TreeGrafter"/>
</dbReference>
<dbReference type="SMART" id="SM00382">
    <property type="entry name" value="AAA"/>
    <property type="match status" value="2"/>
</dbReference>
<dbReference type="InterPro" id="IPR027417">
    <property type="entry name" value="P-loop_NTPase"/>
</dbReference>
<evidence type="ECO:0000256" key="7">
    <source>
        <dbReference type="ARBA" id="ARBA00023136"/>
    </source>
</evidence>
<evidence type="ECO:0000256" key="2">
    <source>
        <dbReference type="ARBA" id="ARBA00022448"/>
    </source>
</evidence>
<sequence>MQSFQDLMLKADISFSYPDGTRIFDHLSFTADEGEHLLILSEPGSGKSTLSRLLAGALPGYTGGNLDGYAEFDGKDILSLPPYERMEIIGRVSQNTDEMLLFSSVEEEISFPLMNLGLETAEKDRRIADCLELFGLEKYRKVSTAELSGGEKRRLMLSILFAVDPCVYILDEAFDELSPYWRKKLREILSGLDRTVIVLGSHMLSEYDGVFSRMLSIENGKAVQYVPVKDSYTPLEMKTGNSVLKAENIEIERIHRSSGSSFGLSVPSFEMGEGECITLLGDNGSGKSSFSRVLSGLLKEKSGRVLINGKELSQKERRHSVAYLMQNPYEELFLPTVLDELNSTGADSSRIDYVLSLFSLERDAYVQELSYGKAKMLQAAVFFLLGRRFAIFDEMDSALSSVDFHRVLSCYLDNGTAVLVITHDMSVASMLPGRKLMIEGGVLDEH</sequence>
<dbReference type="AlphaFoldDB" id="A0A9D9NCC0"/>
<proteinExistence type="predicted"/>
<evidence type="ECO:0000313" key="9">
    <source>
        <dbReference type="EMBL" id="MBO8468286.1"/>
    </source>
</evidence>
<accession>A0A9D9NCC0</accession>
<keyword evidence="2" id="KW-0813">Transport</keyword>